<evidence type="ECO:0000256" key="4">
    <source>
        <dbReference type="ARBA" id="ARBA00022475"/>
    </source>
</evidence>
<protein>
    <recommendedName>
        <fullName evidence="8">Phosphate transport system permease protein PstA</fullName>
    </recommendedName>
</protein>
<feature type="transmembrane region" description="Helical" evidence="8">
    <location>
        <begin position="371"/>
        <end position="388"/>
    </location>
</feature>
<evidence type="ECO:0000256" key="8">
    <source>
        <dbReference type="RuleBase" id="RU363043"/>
    </source>
</evidence>
<evidence type="ECO:0000259" key="9">
    <source>
        <dbReference type="PROSITE" id="PS50928"/>
    </source>
</evidence>
<dbReference type="STRING" id="43928.SAMN05443636_0494"/>
<dbReference type="Proteomes" id="UP000184357">
    <property type="component" value="Unassembled WGS sequence"/>
</dbReference>
<dbReference type="GO" id="GO:0035435">
    <property type="term" value="P:phosphate ion transmembrane transport"/>
    <property type="evidence" value="ECO:0007669"/>
    <property type="project" value="InterPro"/>
</dbReference>
<keyword evidence="7 8" id="KW-0472">Membrane</keyword>
<evidence type="ECO:0000256" key="6">
    <source>
        <dbReference type="ARBA" id="ARBA00022989"/>
    </source>
</evidence>
<evidence type="ECO:0000256" key="2">
    <source>
        <dbReference type="ARBA" id="ARBA00007069"/>
    </source>
</evidence>
<dbReference type="RefSeq" id="WP_073306792.1">
    <property type="nucleotide sequence ID" value="NZ_FQWV01000001.1"/>
</dbReference>
<keyword evidence="5 8" id="KW-0812">Transmembrane</keyword>
<feature type="transmembrane region" description="Helical" evidence="8">
    <location>
        <begin position="122"/>
        <end position="140"/>
    </location>
</feature>
<feature type="transmembrane region" description="Helical" evidence="8">
    <location>
        <begin position="54"/>
        <end position="77"/>
    </location>
</feature>
<dbReference type="CDD" id="cd06261">
    <property type="entry name" value="TM_PBP2"/>
    <property type="match status" value="1"/>
</dbReference>
<dbReference type="PANTHER" id="PTHR43470:SF3">
    <property type="entry name" value="PHOSPHATE TRANSPORT SYSTEM PERMEASE PROTEIN PSTA-RELATED"/>
    <property type="match status" value="1"/>
</dbReference>
<name>A0A1M5KGP0_9EURY</name>
<feature type="transmembrane region" description="Helical" evidence="8">
    <location>
        <begin position="20"/>
        <end position="42"/>
    </location>
</feature>
<dbReference type="InterPro" id="IPR035906">
    <property type="entry name" value="MetI-like_sf"/>
</dbReference>
<feature type="transmembrane region" description="Helical" evidence="8">
    <location>
        <begin position="250"/>
        <end position="276"/>
    </location>
</feature>
<feature type="transmembrane region" description="Helical" evidence="8">
    <location>
        <begin position="419"/>
        <end position="440"/>
    </location>
</feature>
<evidence type="ECO:0000313" key="11">
    <source>
        <dbReference type="Proteomes" id="UP000184357"/>
    </source>
</evidence>
<keyword evidence="3" id="KW-0813">Transport</keyword>
<dbReference type="PROSITE" id="PS50928">
    <property type="entry name" value="ABC_TM1"/>
    <property type="match status" value="1"/>
</dbReference>
<dbReference type="OrthoDB" id="338493at2157"/>
<keyword evidence="11" id="KW-1185">Reference proteome</keyword>
<feature type="transmembrane region" description="Helical" evidence="8">
    <location>
        <begin position="223"/>
        <end position="243"/>
    </location>
</feature>
<feature type="transmembrane region" description="Helical" evidence="8">
    <location>
        <begin position="184"/>
        <end position="203"/>
    </location>
</feature>
<gene>
    <name evidence="10" type="ORF">SAMN05443636_0494</name>
</gene>
<comment type="similarity">
    <text evidence="2 8">Belongs to the binding-protein-dependent transport system permease family. CysTW subfamily.</text>
</comment>
<accession>A0A1M5KGP0</accession>
<feature type="transmembrane region" description="Helical" evidence="8">
    <location>
        <begin position="345"/>
        <end position="365"/>
    </location>
</feature>
<dbReference type="GO" id="GO:0005886">
    <property type="term" value="C:plasma membrane"/>
    <property type="evidence" value="ECO:0007669"/>
    <property type="project" value="UniProtKB-SubCell"/>
</dbReference>
<keyword evidence="6 8" id="KW-1133">Transmembrane helix</keyword>
<reference evidence="10 11" key="1">
    <citation type="submission" date="2016-11" db="EMBL/GenBank/DDBJ databases">
        <authorList>
            <person name="Jaros S."/>
            <person name="Januszkiewicz K."/>
            <person name="Wedrychowicz H."/>
        </authorList>
    </citation>
    <scope>NUCLEOTIDE SEQUENCE [LARGE SCALE GENOMIC DNA]</scope>
    <source>
        <strain evidence="10 11">DSM 9297</strain>
    </source>
</reference>
<comment type="subcellular location">
    <subcellularLocation>
        <location evidence="1 8">Cell membrane</location>
        <topology evidence="1 8">Multi-pass membrane protein</topology>
    </subcellularLocation>
</comment>
<dbReference type="Gene3D" id="1.10.3720.10">
    <property type="entry name" value="MetI-like"/>
    <property type="match status" value="1"/>
</dbReference>
<evidence type="ECO:0000256" key="3">
    <source>
        <dbReference type="ARBA" id="ARBA00022448"/>
    </source>
</evidence>
<dbReference type="NCBIfam" id="TIGR00974">
    <property type="entry name" value="3a0107s02c"/>
    <property type="match status" value="1"/>
</dbReference>
<sequence length="545" mass="56139">MSTETDTRNPLVRDGAESTGLVAAGAVALAALLFALSLAALFQQLSLTDTLAGVPVSTFLGGALVVLGGAVVVFGVGSRLGYVETEPQASAGMVAGIAFGFVWFVAGGLVASQTIGVGTIGWLLSAIFVGGGVFAVSVVTREDIGSTLPAGVLTAFVGLVFVTGVIGPSWVWNLGWEQQASFTAGFTIPTLTLFSSLLSGWAAAKAYGGFGARGRHTGAYTLVYLNAVSIVGVLFILLAFTVYKGIGGVLNGFAVGAGVGPTSTVVLFGIAFSFDWPVYLPFVMNGVGLMNEFNGVLPAIVGTIWLVVGAVLFAVPLGVGAAIFLTEYAERGRFTQAVEVATNGLWSTPSIVFGLFGFAFLIPRFGNGKSLLAGMLTLGFMLLPLVVITSREAMLSVPDEYRDASAALGVTKWQTIRSVVLPAALPGVVTGIILGVGRIAGETAPILLTMAGGVFVPGSQTPDIVGGFAFTSSPPFVENPVLLDAASALPYQLYALITAGVGASGNVANPDEFKWATALVLLVVVLSFYAIGIAARYYFRRELNQ</sequence>
<feature type="transmembrane region" description="Helical" evidence="8">
    <location>
        <begin position="296"/>
        <end position="325"/>
    </location>
</feature>
<evidence type="ECO:0000256" key="5">
    <source>
        <dbReference type="ARBA" id="ARBA00022692"/>
    </source>
</evidence>
<feature type="transmembrane region" description="Helical" evidence="8">
    <location>
        <begin position="89"/>
        <end position="110"/>
    </location>
</feature>
<dbReference type="Pfam" id="PF00528">
    <property type="entry name" value="BPD_transp_1"/>
    <property type="match status" value="1"/>
</dbReference>
<feature type="transmembrane region" description="Helical" evidence="8">
    <location>
        <begin position="152"/>
        <end position="172"/>
    </location>
</feature>
<evidence type="ECO:0000313" key="10">
    <source>
        <dbReference type="EMBL" id="SHG51639.1"/>
    </source>
</evidence>
<dbReference type="InterPro" id="IPR000515">
    <property type="entry name" value="MetI-like"/>
</dbReference>
<dbReference type="EMBL" id="FQWV01000001">
    <property type="protein sequence ID" value="SHG51639.1"/>
    <property type="molecule type" value="Genomic_DNA"/>
</dbReference>
<evidence type="ECO:0000256" key="1">
    <source>
        <dbReference type="ARBA" id="ARBA00004651"/>
    </source>
</evidence>
<evidence type="ECO:0000256" key="7">
    <source>
        <dbReference type="ARBA" id="ARBA00023136"/>
    </source>
</evidence>
<proteinExistence type="inferred from homology"/>
<dbReference type="SUPFAM" id="SSF161098">
    <property type="entry name" value="MetI-like"/>
    <property type="match status" value="1"/>
</dbReference>
<dbReference type="AlphaFoldDB" id="A0A1M5KGP0"/>
<feature type="transmembrane region" description="Helical" evidence="8">
    <location>
        <begin position="515"/>
        <end position="539"/>
    </location>
</feature>
<comment type="caution">
    <text evidence="8">Lacks conserved residue(s) required for the propagation of feature annotation.</text>
</comment>
<organism evidence="10 11">
    <name type="scientific">Halobaculum gomorrense</name>
    <dbReference type="NCBI Taxonomy" id="43928"/>
    <lineage>
        <taxon>Archaea</taxon>
        <taxon>Methanobacteriati</taxon>
        <taxon>Methanobacteriota</taxon>
        <taxon>Stenosarchaea group</taxon>
        <taxon>Halobacteria</taxon>
        <taxon>Halobacteriales</taxon>
        <taxon>Haloferacaceae</taxon>
        <taxon>Halobaculum</taxon>
    </lineage>
</organism>
<dbReference type="GO" id="GO:0005315">
    <property type="term" value="F:phosphate transmembrane transporter activity"/>
    <property type="evidence" value="ECO:0007669"/>
    <property type="project" value="InterPro"/>
</dbReference>
<keyword evidence="4 8" id="KW-1003">Cell membrane</keyword>
<dbReference type="PANTHER" id="PTHR43470">
    <property type="entry name" value="PHOSPHATE TRANSPORT SYSTEM PERMEASE PROTEIN PSTA-RELATED"/>
    <property type="match status" value="1"/>
</dbReference>
<feature type="domain" description="ABC transmembrane type-1" evidence="9">
    <location>
        <begin position="300"/>
        <end position="532"/>
    </location>
</feature>
<dbReference type="InterPro" id="IPR005672">
    <property type="entry name" value="Phosphate_PstA"/>
</dbReference>